<dbReference type="RefSeq" id="WP_307346861.1">
    <property type="nucleotide sequence ID" value="NZ_JAUSVS010000001.1"/>
</dbReference>
<feature type="domain" description="Transglycosylase SLT" evidence="5">
    <location>
        <begin position="521"/>
        <end position="617"/>
    </location>
</feature>
<evidence type="ECO:0000256" key="4">
    <source>
        <dbReference type="SAM" id="SignalP"/>
    </source>
</evidence>
<evidence type="ECO:0000256" key="2">
    <source>
        <dbReference type="ARBA" id="ARBA00009387"/>
    </source>
</evidence>
<comment type="similarity">
    <text evidence="2">Belongs to the virb1 family.</text>
</comment>
<evidence type="ECO:0000313" key="6">
    <source>
        <dbReference type="EMBL" id="MDQ0463277.1"/>
    </source>
</evidence>
<dbReference type="InterPro" id="IPR000189">
    <property type="entry name" value="Transglyc_AS"/>
</dbReference>
<dbReference type="CDD" id="cd13401">
    <property type="entry name" value="Slt70-like"/>
    <property type="match status" value="1"/>
</dbReference>
<dbReference type="Gene3D" id="1.10.530.10">
    <property type="match status" value="1"/>
</dbReference>
<accession>A0ABU0IQQ1</accession>
<dbReference type="PROSITE" id="PS00922">
    <property type="entry name" value="TRANSGLYCOSYLASE"/>
    <property type="match status" value="1"/>
</dbReference>
<organism evidence="6 7">
    <name type="scientific">Caulobacter ginsengisoli</name>
    <dbReference type="NCBI Taxonomy" id="400775"/>
    <lineage>
        <taxon>Bacteria</taxon>
        <taxon>Pseudomonadati</taxon>
        <taxon>Pseudomonadota</taxon>
        <taxon>Alphaproteobacteria</taxon>
        <taxon>Caulobacterales</taxon>
        <taxon>Caulobacteraceae</taxon>
        <taxon>Caulobacter</taxon>
    </lineage>
</organism>
<keyword evidence="6" id="KW-0378">Hydrolase</keyword>
<reference evidence="6 7" key="1">
    <citation type="submission" date="2023-07" db="EMBL/GenBank/DDBJ databases">
        <title>Genomic Encyclopedia of Type Strains, Phase IV (KMG-IV): sequencing the most valuable type-strain genomes for metagenomic binning, comparative biology and taxonomic classification.</title>
        <authorList>
            <person name="Goeker M."/>
        </authorList>
    </citation>
    <scope>NUCLEOTIDE SEQUENCE [LARGE SCALE GENOMIC DNA]</scope>
    <source>
        <strain evidence="6 7">DSM 18695</strain>
    </source>
</reference>
<dbReference type="SUPFAM" id="SSF48435">
    <property type="entry name" value="Bacterial muramidases"/>
    <property type="match status" value="1"/>
</dbReference>
<keyword evidence="3 4" id="KW-0732">Signal</keyword>
<dbReference type="SUPFAM" id="SSF53955">
    <property type="entry name" value="Lysozyme-like"/>
    <property type="match status" value="1"/>
</dbReference>
<evidence type="ECO:0000313" key="7">
    <source>
        <dbReference type="Proteomes" id="UP001228905"/>
    </source>
</evidence>
<proteinExistence type="inferred from homology"/>
<dbReference type="Proteomes" id="UP001228905">
    <property type="component" value="Unassembled WGS sequence"/>
</dbReference>
<evidence type="ECO:0000259" key="5">
    <source>
        <dbReference type="Pfam" id="PF01464"/>
    </source>
</evidence>
<comment type="similarity">
    <text evidence="1">Belongs to the transglycosylase Slt family.</text>
</comment>
<evidence type="ECO:0000256" key="3">
    <source>
        <dbReference type="ARBA" id="ARBA00022729"/>
    </source>
</evidence>
<dbReference type="InterPro" id="IPR008258">
    <property type="entry name" value="Transglycosylase_SLT_dom_1"/>
</dbReference>
<sequence>MGSRLRKVLLTTVLAAVAGGFADAQTTYGSGGAPQLITTPQIAYRQPVSDSDIGYLKAALTAAKSGDGDRIRLSMDAISDPLTRKIALWALADGAPDSLSFFEADSARRDLAGWPRSAKRQANAEQKLETSGLDPARIVAWFGGSPPETARGAIALAAALNATGHQAEATNLIREWWNTRLFEADDQRSMRARFATVITTDDDIRRTDMLLYGQQGPAARDMVAILPADLRPVADARLALRGNSAGANALVANLSAEQRKDPGLIFEQAAYFRRRGLDSMARSLTGGFAPPPTPEVAAKAWPERRAIVVAGLQNGDYRAAYNAANDAGMTVGPDAAEAEFYAGWIALTKLKQPETAAAHFAILSGAGTSPITKGRGYYWQGRAAEAMGDRATAAVYYQQGSQYITSFYGQLCAEKAGITRIELGKDPDITPADRARFEGREPVRAARVLAEAGLKDQFRAFVLAIDDTLPTAAEAALLVDLAKNYGDVDLAMRASRTAAQRGFSLPERGYPMILAPNVPGGAEPAFVFSITRQESNFDPRAKSAPGARGLMQLMPATGATTARALGEPYSVDRLYEGDFNLRLGARYLGDMISTFSGSYIMAAAAYNAGPGRPAQWSAVCGDPRGSGTDPLDFIECIPFVETRNYVMRTLETTQVYRARLNGGSAPLTLSADLKRGSWMGYQPSAGVVAPSQDATR</sequence>
<keyword evidence="7" id="KW-1185">Reference proteome</keyword>
<dbReference type="PANTHER" id="PTHR37423:SF2">
    <property type="entry name" value="MEMBRANE-BOUND LYTIC MUREIN TRANSGLYCOSYLASE C"/>
    <property type="match status" value="1"/>
</dbReference>
<comment type="caution">
    <text evidence="6">The sequence shown here is derived from an EMBL/GenBank/DDBJ whole genome shotgun (WGS) entry which is preliminary data.</text>
</comment>
<feature type="signal peptide" evidence="4">
    <location>
        <begin position="1"/>
        <end position="24"/>
    </location>
</feature>
<dbReference type="GO" id="GO:0016798">
    <property type="term" value="F:hydrolase activity, acting on glycosyl bonds"/>
    <property type="evidence" value="ECO:0007669"/>
    <property type="project" value="UniProtKB-KW"/>
</dbReference>
<feature type="chain" id="PRO_5047257549" evidence="4">
    <location>
        <begin position="25"/>
        <end position="696"/>
    </location>
</feature>
<dbReference type="EC" id="3.2.1.-" evidence="6"/>
<evidence type="ECO:0000256" key="1">
    <source>
        <dbReference type="ARBA" id="ARBA00007734"/>
    </source>
</evidence>
<dbReference type="Pfam" id="PF01464">
    <property type="entry name" value="SLT"/>
    <property type="match status" value="1"/>
</dbReference>
<dbReference type="Gene3D" id="1.25.20.10">
    <property type="entry name" value="Bacterial muramidases"/>
    <property type="match status" value="1"/>
</dbReference>
<keyword evidence="6" id="KW-0326">Glycosidase</keyword>
<gene>
    <name evidence="6" type="ORF">QO010_001025</name>
</gene>
<dbReference type="PANTHER" id="PTHR37423">
    <property type="entry name" value="SOLUBLE LYTIC MUREIN TRANSGLYCOSYLASE-RELATED"/>
    <property type="match status" value="1"/>
</dbReference>
<dbReference type="InterPro" id="IPR023346">
    <property type="entry name" value="Lysozyme-like_dom_sf"/>
</dbReference>
<dbReference type="InterPro" id="IPR008939">
    <property type="entry name" value="Lytic_TGlycosylase_superhlx_U"/>
</dbReference>
<dbReference type="EMBL" id="JAUSVS010000001">
    <property type="protein sequence ID" value="MDQ0463277.1"/>
    <property type="molecule type" value="Genomic_DNA"/>
</dbReference>
<name>A0ABU0IQQ1_9CAUL</name>
<protein>
    <submittedName>
        <fullName evidence="6">Soluble lytic murein transglycosylase</fullName>
        <ecNumber evidence="6">3.2.1.-</ecNumber>
    </submittedName>
</protein>